<reference evidence="2 3" key="1">
    <citation type="submission" date="2013-01" db="EMBL/GenBank/DDBJ databases">
        <authorList>
            <person name="Harkins D.M."/>
            <person name="Durkin A.S."/>
            <person name="Brinkac L.M."/>
            <person name="Haft D.H."/>
            <person name="Selengut J.D."/>
            <person name="Sanka R."/>
            <person name="DePew J."/>
            <person name="Purushe J."/>
            <person name="Picardeau M."/>
            <person name="Werts C."/>
            <person name="Goarant C."/>
            <person name="Vinetz J.M."/>
            <person name="Sutton G.G."/>
            <person name="Nierman W.C."/>
            <person name="Fouts D.E."/>
        </authorList>
    </citation>
    <scope>NUCLEOTIDE SEQUENCE [LARGE SCALE GENOMIC DNA]</scope>
    <source>
        <strain evidence="2 3">Verdun HP</strain>
    </source>
</reference>
<dbReference type="AlphaFoldDB" id="M6RNF8"/>
<protein>
    <submittedName>
        <fullName evidence="2">Uncharacterized protein</fullName>
    </submittedName>
</protein>
<evidence type="ECO:0000313" key="3">
    <source>
        <dbReference type="Proteomes" id="UP000012092"/>
    </source>
</evidence>
<feature type="region of interest" description="Disordered" evidence="1">
    <location>
        <begin position="13"/>
        <end position="35"/>
    </location>
</feature>
<sequence length="160" mass="18308">MAGWKFFCFSRKPNPSSEDTSFPGQNFDSETHTSESKFGIGISPVYKSKYSSSFLEEVQLKAVVPTSSALELYLRVSPVPFTPNSESPAWIGVDLRKLENSKIDSLEPDTYRIPLKYSLKKFLGITEDKTDLLPFRYYQWRVKFKSDPSGNKTPELKIYL</sequence>
<dbReference type="Proteomes" id="UP000012092">
    <property type="component" value="Unassembled WGS sequence"/>
</dbReference>
<proteinExistence type="predicted"/>
<gene>
    <name evidence="2" type="ORF">LEP1GSC116_4566</name>
</gene>
<dbReference type="EMBL" id="AHNZ02001054">
    <property type="protein sequence ID" value="EMO02443.1"/>
    <property type="molecule type" value="Genomic_DNA"/>
</dbReference>
<name>M6RNF8_LEPIR</name>
<feature type="compositionally biased region" description="Polar residues" evidence="1">
    <location>
        <begin position="13"/>
        <end position="28"/>
    </location>
</feature>
<comment type="caution">
    <text evidence="2">The sequence shown here is derived from an EMBL/GenBank/DDBJ whole genome shotgun (WGS) entry which is preliminary data.</text>
</comment>
<evidence type="ECO:0000256" key="1">
    <source>
        <dbReference type="SAM" id="MobiDB-lite"/>
    </source>
</evidence>
<accession>M6RNF8</accession>
<evidence type="ECO:0000313" key="2">
    <source>
        <dbReference type="EMBL" id="EMO02443.1"/>
    </source>
</evidence>
<organism evidence="2 3">
    <name type="scientific">Leptospira interrogans serovar Icterohaemorrhagiae str. Verdun HP</name>
    <dbReference type="NCBI Taxonomy" id="1049910"/>
    <lineage>
        <taxon>Bacteria</taxon>
        <taxon>Pseudomonadati</taxon>
        <taxon>Spirochaetota</taxon>
        <taxon>Spirochaetia</taxon>
        <taxon>Leptospirales</taxon>
        <taxon>Leptospiraceae</taxon>
        <taxon>Leptospira</taxon>
    </lineage>
</organism>